<keyword evidence="3 5" id="KW-1133">Transmembrane helix</keyword>
<dbReference type="GO" id="GO:0016020">
    <property type="term" value="C:membrane"/>
    <property type="evidence" value="ECO:0007669"/>
    <property type="project" value="UniProtKB-SubCell"/>
</dbReference>
<feature type="transmembrane region" description="Helical" evidence="5">
    <location>
        <begin position="261"/>
        <end position="283"/>
    </location>
</feature>
<feature type="transmembrane region" description="Helical" evidence="5">
    <location>
        <begin position="289"/>
        <end position="307"/>
    </location>
</feature>
<feature type="transmembrane region" description="Helical" evidence="5">
    <location>
        <begin position="190"/>
        <end position="212"/>
    </location>
</feature>
<dbReference type="PANTHER" id="PTHR11132">
    <property type="entry name" value="SOLUTE CARRIER FAMILY 35"/>
    <property type="match status" value="1"/>
</dbReference>
<evidence type="ECO:0000259" key="6">
    <source>
        <dbReference type="Pfam" id="PF03151"/>
    </source>
</evidence>
<evidence type="ECO:0000256" key="5">
    <source>
        <dbReference type="SAM" id="Phobius"/>
    </source>
</evidence>
<comment type="subcellular location">
    <subcellularLocation>
        <location evidence="1">Membrane</location>
        <topology evidence="1">Multi-pass membrane protein</topology>
    </subcellularLocation>
</comment>
<protein>
    <submittedName>
        <fullName evidence="7">Triose phosphate transporter</fullName>
    </submittedName>
</protein>
<organism evidence="7">
    <name type="scientific">Enterocytozoon bieneusi</name>
    <dbReference type="NCBI Taxonomy" id="31281"/>
    <lineage>
        <taxon>Eukaryota</taxon>
        <taxon>Fungi</taxon>
        <taxon>Fungi incertae sedis</taxon>
        <taxon>Microsporidia</taxon>
        <taxon>Enterocytozoonidae</taxon>
        <taxon>Enterocytozoon</taxon>
    </lineage>
</organism>
<keyword evidence="2 5" id="KW-0812">Transmembrane</keyword>
<evidence type="ECO:0000313" key="7">
    <source>
        <dbReference type="EMBL" id="ACI87870.1"/>
    </source>
</evidence>
<dbReference type="VEuPathDB" id="MicrosporidiaDB:EBI_26363"/>
<proteinExistence type="predicted"/>
<dbReference type="InterPro" id="IPR050186">
    <property type="entry name" value="TPT_transporter"/>
</dbReference>
<feature type="transmembrane region" description="Helical" evidence="5">
    <location>
        <begin position="159"/>
        <end position="178"/>
    </location>
</feature>
<feature type="transmembrane region" description="Helical" evidence="5">
    <location>
        <begin position="21"/>
        <end position="38"/>
    </location>
</feature>
<feature type="transmembrane region" description="Helical" evidence="5">
    <location>
        <begin position="50"/>
        <end position="68"/>
    </location>
</feature>
<evidence type="ECO:0000256" key="4">
    <source>
        <dbReference type="ARBA" id="ARBA00023136"/>
    </source>
</evidence>
<feature type="transmembrane region" description="Helical" evidence="5">
    <location>
        <begin position="80"/>
        <end position="100"/>
    </location>
</feature>
<name>B6UKX5_9MICR</name>
<dbReference type="EMBL" id="FJ008719">
    <property type="protein sequence ID" value="ACI87870.1"/>
    <property type="molecule type" value="Genomic_DNA"/>
</dbReference>
<dbReference type="InterPro" id="IPR037185">
    <property type="entry name" value="EmrE-like"/>
</dbReference>
<dbReference type="SUPFAM" id="SSF103481">
    <property type="entry name" value="Multidrug resistance efflux transporter EmrE"/>
    <property type="match status" value="1"/>
</dbReference>
<dbReference type="Pfam" id="PF03151">
    <property type="entry name" value="TPT"/>
    <property type="match status" value="1"/>
</dbReference>
<feature type="transmembrane region" description="Helical" evidence="5">
    <location>
        <begin position="134"/>
        <end position="153"/>
    </location>
</feature>
<feature type="domain" description="Sugar phosphate transporter" evidence="6">
    <location>
        <begin position="14"/>
        <end position="305"/>
    </location>
</feature>
<evidence type="ECO:0000256" key="3">
    <source>
        <dbReference type="ARBA" id="ARBA00022989"/>
    </source>
</evidence>
<evidence type="ECO:0000256" key="2">
    <source>
        <dbReference type="ARBA" id="ARBA00022692"/>
    </source>
</evidence>
<sequence>MKIGILHTITGRRLKLGSMILFYYFMCIVMSFATKYYISKDGYDFRFPILKTAMSNMCHFVGALLCLLTTNMHLHPWENISETLVCSLVGAFDIGVSIYTLRQVEIAYYTILKSATPIFIVLSGFILGTEQISVFTLFSIVLIASGTSMATVQPATTNNLNACLLLLSAIISGFRWSFIQFIISKKKNNIYLAIRDLCLPTSMFLFGISAYLYPIHDVLSSQFFSTLRAATLNLMIICIMGFFSFTILLCELWIVNQTSVLFLSVLAVLKELGIVGISILRGSLCMTKINYLGISISIFGILMYNGLRYTDKKDPED</sequence>
<keyword evidence="4 5" id="KW-0472">Membrane</keyword>
<dbReference type="InterPro" id="IPR004853">
    <property type="entry name" value="Sugar_P_trans_dom"/>
</dbReference>
<evidence type="ECO:0000256" key="1">
    <source>
        <dbReference type="ARBA" id="ARBA00004141"/>
    </source>
</evidence>
<gene>
    <name evidence="7" type="primary">TPT</name>
</gene>
<accession>B6UKX5</accession>
<feature type="transmembrane region" description="Helical" evidence="5">
    <location>
        <begin position="232"/>
        <end position="254"/>
    </location>
</feature>
<reference evidence="7" key="1">
    <citation type="journal article" date="2008" name="Curr. Biol.">
        <title>Microsporidia evolved from ancestral sexual fungi.</title>
        <authorList>
            <person name="Lee S.C."/>
            <person name="Corradi N."/>
            <person name="Byrnes E.J.III."/>
            <person name="Torres-Martinez S."/>
            <person name="Dietrich F.S."/>
            <person name="Keeling P.J."/>
            <person name="Heitman J."/>
        </authorList>
    </citation>
    <scope>NUCLEOTIDE SEQUENCE</scope>
    <source>
        <strain evidence="7">H348</strain>
    </source>
</reference>
<feature type="transmembrane region" description="Helical" evidence="5">
    <location>
        <begin position="106"/>
        <end position="127"/>
    </location>
</feature>
<dbReference type="AlphaFoldDB" id="B6UKX5"/>